<gene>
    <name evidence="1" type="ORF">GCM10009838_23500</name>
</gene>
<name>A0ABN2R8C2_9ACTN</name>
<protein>
    <submittedName>
        <fullName evidence="1">Uncharacterized protein</fullName>
    </submittedName>
</protein>
<keyword evidence="2" id="KW-1185">Reference proteome</keyword>
<dbReference type="RefSeq" id="WP_344656992.1">
    <property type="nucleotide sequence ID" value="NZ_BAAAQM010000010.1"/>
</dbReference>
<dbReference type="Pfam" id="PF13602">
    <property type="entry name" value="ADH_zinc_N_2"/>
    <property type="match status" value="1"/>
</dbReference>
<dbReference type="EMBL" id="BAAAQM010000010">
    <property type="protein sequence ID" value="GAA1965271.1"/>
    <property type="molecule type" value="Genomic_DNA"/>
</dbReference>
<dbReference type="Gene3D" id="3.40.50.720">
    <property type="entry name" value="NAD(P)-binding Rossmann-like Domain"/>
    <property type="match status" value="1"/>
</dbReference>
<sequence length="105" mass="11136">MYGFEVVRCQGTDEIVDYTVTPIEQALSEPVDAVLNLVPVQSPEQAAKSAALVRPGGKVVSIAGAVPVDEASGTTTVYFGVRTELAEIHRRGDVGQLRGEELIVP</sequence>
<reference evidence="1 2" key="1">
    <citation type="journal article" date="2019" name="Int. J. Syst. Evol. Microbiol.">
        <title>The Global Catalogue of Microorganisms (GCM) 10K type strain sequencing project: providing services to taxonomists for standard genome sequencing and annotation.</title>
        <authorList>
            <consortium name="The Broad Institute Genomics Platform"/>
            <consortium name="The Broad Institute Genome Sequencing Center for Infectious Disease"/>
            <person name="Wu L."/>
            <person name="Ma J."/>
        </authorList>
    </citation>
    <scope>NUCLEOTIDE SEQUENCE [LARGE SCALE GENOMIC DNA]</scope>
    <source>
        <strain evidence="1 2">JCM 16013</strain>
    </source>
</reference>
<dbReference type="Proteomes" id="UP001499854">
    <property type="component" value="Unassembled WGS sequence"/>
</dbReference>
<organism evidence="1 2">
    <name type="scientific">Catenulispora subtropica</name>
    <dbReference type="NCBI Taxonomy" id="450798"/>
    <lineage>
        <taxon>Bacteria</taxon>
        <taxon>Bacillati</taxon>
        <taxon>Actinomycetota</taxon>
        <taxon>Actinomycetes</taxon>
        <taxon>Catenulisporales</taxon>
        <taxon>Catenulisporaceae</taxon>
        <taxon>Catenulispora</taxon>
    </lineage>
</organism>
<proteinExistence type="predicted"/>
<evidence type="ECO:0000313" key="1">
    <source>
        <dbReference type="EMBL" id="GAA1965271.1"/>
    </source>
</evidence>
<accession>A0ABN2R8C2</accession>
<evidence type="ECO:0000313" key="2">
    <source>
        <dbReference type="Proteomes" id="UP001499854"/>
    </source>
</evidence>
<comment type="caution">
    <text evidence="1">The sequence shown here is derived from an EMBL/GenBank/DDBJ whole genome shotgun (WGS) entry which is preliminary data.</text>
</comment>